<dbReference type="OrthoDB" id="9812890at2"/>
<dbReference type="AlphaFoldDB" id="A0A369CAL8"/>
<dbReference type="InterPro" id="IPR036065">
    <property type="entry name" value="BolA-like_sf"/>
</dbReference>
<organism evidence="3 4">
    <name type="scientific">Thioalbus denitrificans</name>
    <dbReference type="NCBI Taxonomy" id="547122"/>
    <lineage>
        <taxon>Bacteria</taxon>
        <taxon>Pseudomonadati</taxon>
        <taxon>Pseudomonadota</taxon>
        <taxon>Gammaproteobacteria</taxon>
        <taxon>Chromatiales</taxon>
        <taxon>Ectothiorhodospiraceae</taxon>
        <taxon>Thioalbus</taxon>
    </lineage>
</organism>
<dbReference type="InterPro" id="IPR050961">
    <property type="entry name" value="BolA/IbaG_stress_morph_reg"/>
</dbReference>
<dbReference type="PANTHER" id="PTHR46229">
    <property type="entry name" value="BOLA TRANSCRIPTION REGULATOR"/>
    <property type="match status" value="1"/>
</dbReference>
<dbReference type="SUPFAM" id="SSF82657">
    <property type="entry name" value="BolA-like"/>
    <property type="match status" value="1"/>
</dbReference>
<dbReference type="Gene3D" id="3.30.300.90">
    <property type="entry name" value="BolA-like"/>
    <property type="match status" value="1"/>
</dbReference>
<keyword evidence="4" id="KW-1185">Reference proteome</keyword>
<proteinExistence type="inferred from homology"/>
<accession>A0A369CAL8</accession>
<dbReference type="PANTHER" id="PTHR46229:SF2">
    <property type="entry name" value="BOLA-LIKE PROTEIN 1"/>
    <property type="match status" value="1"/>
</dbReference>
<evidence type="ECO:0000313" key="3">
    <source>
        <dbReference type="EMBL" id="RCX31072.1"/>
    </source>
</evidence>
<dbReference type="EMBL" id="QPJY01000003">
    <property type="protein sequence ID" value="RCX31072.1"/>
    <property type="molecule type" value="Genomic_DNA"/>
</dbReference>
<dbReference type="PIRSF" id="PIRSF003113">
    <property type="entry name" value="BolA"/>
    <property type="match status" value="1"/>
</dbReference>
<evidence type="ECO:0000313" key="4">
    <source>
        <dbReference type="Proteomes" id="UP000252707"/>
    </source>
</evidence>
<dbReference type="RefSeq" id="WP_114279269.1">
    <property type="nucleotide sequence ID" value="NZ_QPJY01000003.1"/>
</dbReference>
<comment type="similarity">
    <text evidence="1 2">Belongs to the BolA/IbaG family.</text>
</comment>
<comment type="caution">
    <text evidence="3">The sequence shown here is derived from an EMBL/GenBank/DDBJ whole genome shotgun (WGS) entry which is preliminary data.</text>
</comment>
<evidence type="ECO:0000256" key="1">
    <source>
        <dbReference type="ARBA" id="ARBA00005578"/>
    </source>
</evidence>
<protein>
    <submittedName>
        <fullName evidence="3">BolA protein family transcriptional regulator</fullName>
    </submittedName>
</protein>
<gene>
    <name evidence="3" type="ORF">DFQ59_10336</name>
</gene>
<name>A0A369CAL8_9GAMM</name>
<reference evidence="3 4" key="1">
    <citation type="submission" date="2018-07" db="EMBL/GenBank/DDBJ databases">
        <title>Genomic Encyclopedia of Type Strains, Phase IV (KMG-IV): sequencing the most valuable type-strain genomes for metagenomic binning, comparative biology and taxonomic classification.</title>
        <authorList>
            <person name="Goeker M."/>
        </authorList>
    </citation>
    <scope>NUCLEOTIDE SEQUENCE [LARGE SCALE GENOMIC DNA]</scope>
    <source>
        <strain evidence="3 4">DSM 26407</strain>
    </source>
</reference>
<dbReference type="InterPro" id="IPR002634">
    <property type="entry name" value="BolA"/>
</dbReference>
<dbReference type="Proteomes" id="UP000252707">
    <property type="component" value="Unassembled WGS sequence"/>
</dbReference>
<evidence type="ECO:0000256" key="2">
    <source>
        <dbReference type="RuleBase" id="RU003860"/>
    </source>
</evidence>
<dbReference type="Pfam" id="PF01722">
    <property type="entry name" value="BolA"/>
    <property type="match status" value="1"/>
</dbReference>
<sequence>MFDPAEIKRLIEAGLPGSAARVTGDGSHFEATVVCDDFEGKRSLERQRMVFATLGDRITNGTIHALSLKTATSAEAAQGD</sequence>